<dbReference type="AlphaFoldDB" id="A0A4Z1TA22"/>
<keyword evidence="3" id="KW-1185">Reference proteome</keyword>
<dbReference type="Pfam" id="PF07004">
    <property type="entry name" value="SHIPPO-rpt"/>
    <property type="match status" value="3"/>
</dbReference>
<dbReference type="InterPro" id="IPR051291">
    <property type="entry name" value="CIMAP"/>
</dbReference>
<evidence type="ECO:0000256" key="1">
    <source>
        <dbReference type="SAM" id="MobiDB-lite"/>
    </source>
</evidence>
<dbReference type="PANTHER" id="PTHR21580">
    <property type="entry name" value="SHIPPO-1-RELATED"/>
    <property type="match status" value="1"/>
</dbReference>
<organism evidence="2 3">
    <name type="scientific">Giardia muris</name>
    <dbReference type="NCBI Taxonomy" id="5742"/>
    <lineage>
        <taxon>Eukaryota</taxon>
        <taxon>Metamonada</taxon>
        <taxon>Diplomonadida</taxon>
        <taxon>Hexamitidae</taxon>
        <taxon>Giardiinae</taxon>
        <taxon>Giardia</taxon>
    </lineage>
</organism>
<gene>
    <name evidence="2" type="ORF">GMRT_20146</name>
</gene>
<proteinExistence type="predicted"/>
<dbReference type="VEuPathDB" id="GiardiaDB:GMRT_20146"/>
<dbReference type="OrthoDB" id="429991at2759"/>
<dbReference type="EMBL" id="VDLU01000001">
    <property type="protein sequence ID" value="TNJ29371.1"/>
    <property type="molecule type" value="Genomic_DNA"/>
</dbReference>
<evidence type="ECO:0000313" key="3">
    <source>
        <dbReference type="Proteomes" id="UP000315496"/>
    </source>
</evidence>
<dbReference type="Proteomes" id="UP000315496">
    <property type="component" value="Chromosome 1"/>
</dbReference>
<reference evidence="2 3" key="1">
    <citation type="submission" date="2019-05" db="EMBL/GenBank/DDBJ databases">
        <title>The compact genome of Giardia muris reveals important steps in the evolution of intestinal protozoan parasites.</title>
        <authorList>
            <person name="Xu F."/>
            <person name="Jimenez-Gonzalez A."/>
            <person name="Einarsson E."/>
            <person name="Astvaldsson A."/>
            <person name="Peirasmaki D."/>
            <person name="Eckmann L."/>
            <person name="Andersson J.O."/>
            <person name="Svard S.G."/>
            <person name="Jerlstrom-Hultqvist J."/>
        </authorList>
    </citation>
    <scope>NUCLEOTIDE SEQUENCE [LARGE SCALE GENOMIC DNA]</scope>
    <source>
        <strain evidence="2 3">Roberts-Thomson</strain>
    </source>
</reference>
<accession>A0A4Z1TA22</accession>
<dbReference type="PANTHER" id="PTHR21580:SF28">
    <property type="entry name" value="BOREALIN N-TERMINAL DOMAIN-CONTAINING PROTEIN-RELATED"/>
    <property type="match status" value="1"/>
</dbReference>
<feature type="region of interest" description="Disordered" evidence="1">
    <location>
        <begin position="150"/>
        <end position="210"/>
    </location>
</feature>
<dbReference type="InterPro" id="IPR010736">
    <property type="entry name" value="SHIPPO-rpt"/>
</dbReference>
<feature type="compositionally biased region" description="Basic and acidic residues" evidence="1">
    <location>
        <begin position="178"/>
        <end position="194"/>
    </location>
</feature>
<protein>
    <submittedName>
        <fullName evidence="2">SHIPPO repeat domain-containing protein</fullName>
    </submittedName>
</protein>
<sequence length="264" mass="29048">MPEWNAVISCGPGPALCGQGSTLGGPKYKIGVKYRARTPDQAPGPATYSPEPYAIRPRPRSCHILRRYRHREAETVGSPGPATYLTATGFELTMKRAASAIIPRGPRSTSTEGLRSTSPGPAAYTPYRGWAWCQRHTPGGTIGVRYYPQHRPGTASPGPADYTPRPPRSTRKGFTMSGHDRFNDSTHAFSRKDSTPGPATYRPQQIRSGHSAMAHGISIARRYNVRPLDRTPGPADYADKPKARGPAFSLRGRHYIYRYLDDAW</sequence>
<name>A0A4Z1TA22_GIAMU</name>
<comment type="caution">
    <text evidence="2">The sequence shown here is derived from an EMBL/GenBank/DDBJ whole genome shotgun (WGS) entry which is preliminary data.</text>
</comment>
<evidence type="ECO:0000313" key="2">
    <source>
        <dbReference type="EMBL" id="TNJ29371.1"/>
    </source>
</evidence>